<feature type="domain" description="AAA+ ATPase" evidence="6">
    <location>
        <begin position="274"/>
        <end position="411"/>
    </location>
</feature>
<feature type="region of interest" description="Disordered" evidence="5">
    <location>
        <begin position="506"/>
        <end position="546"/>
    </location>
</feature>
<dbReference type="Pfam" id="PF00004">
    <property type="entry name" value="AAA"/>
    <property type="match status" value="1"/>
</dbReference>
<keyword evidence="2" id="KW-0067">ATP-binding</keyword>
<dbReference type="EMBL" id="LR797331">
    <property type="protein sequence ID" value="CAB4203606.1"/>
    <property type="molecule type" value="Genomic_DNA"/>
</dbReference>
<reference evidence="7" key="1">
    <citation type="submission" date="2020-05" db="EMBL/GenBank/DDBJ databases">
        <authorList>
            <person name="Chiriac C."/>
            <person name="Salcher M."/>
            <person name="Ghai R."/>
            <person name="Kavagutti S V."/>
        </authorList>
    </citation>
    <scope>NUCLEOTIDE SEQUENCE</scope>
</reference>
<dbReference type="SMART" id="SM00382">
    <property type="entry name" value="AAA"/>
    <property type="match status" value="1"/>
</dbReference>
<accession>A0A6J5S5I2</accession>
<sequence length="546" mass="59398">MSTLPVSYRDEISTAFRVNVHASVLVTHEENRVLTEVAAVAANMEMRVFLWSIASGLRERRADARIVEVDVTMREPDAILAHIRKAQDDERAVFILFEFEEFLTGGIATRRLFREVASECRATRKHILMIQPSATLPLSLEKVVQVIDVSLPNREECRARLDQIQGKLMKKEGFKVNLTDEDSSALVGAGLGLTRDEYDLALGKASLQAGGFSAESIKIVAAEKKQIVKRSGLLEFCDTPESMADVGGLDLLKDWLAQRKRAFTDEAIAFGLPRPKGILTVGVPGGGKSLTAKAAASALRLPLLRLDMGALMGSHVGQSESNARAVIKLAETVAPCVLWLDEIEKGMSGLGSSGSSDGGTTARVISTFLTWMSEKTSDVFIFATANDVTKLPPELLRKGRFDEIFAVDLPSTDERAEIASIHVRKTGRDPEKFDLHAVAVATDKFTGAEVGQVVIEALYAAFHAGRDIETSDIVKAADETVPLSKTMPEQITAIREFARTRARPASSYQRSMLAQKPESDPIVVPDIGGKHMSDGPIMPDDDILGD</sequence>
<dbReference type="SUPFAM" id="SSF52540">
    <property type="entry name" value="P-loop containing nucleoside triphosphate hydrolases"/>
    <property type="match status" value="1"/>
</dbReference>
<dbReference type="GO" id="GO:0005524">
    <property type="term" value="F:ATP binding"/>
    <property type="evidence" value="ECO:0007669"/>
    <property type="project" value="UniProtKB-KW"/>
</dbReference>
<dbReference type="Gene3D" id="3.40.50.300">
    <property type="entry name" value="P-loop containing nucleotide triphosphate hydrolases"/>
    <property type="match status" value="1"/>
</dbReference>
<dbReference type="InterPro" id="IPR003959">
    <property type="entry name" value="ATPase_AAA_core"/>
</dbReference>
<name>A0A6J5S5I2_9CAUD</name>
<evidence type="ECO:0000256" key="4">
    <source>
        <dbReference type="ARBA" id="ARBA00040480"/>
    </source>
</evidence>
<evidence type="ECO:0000256" key="3">
    <source>
        <dbReference type="ARBA" id="ARBA00038088"/>
    </source>
</evidence>
<dbReference type="PANTHER" id="PTHR42960">
    <property type="entry name" value="YCF46 PROTEIN"/>
    <property type="match status" value="1"/>
</dbReference>
<comment type="similarity">
    <text evidence="3">Belongs to the AAA ATPase family. Highly divergent.</text>
</comment>
<dbReference type="Gene3D" id="1.10.8.60">
    <property type="match status" value="1"/>
</dbReference>
<dbReference type="InterPro" id="IPR027417">
    <property type="entry name" value="P-loop_NTPase"/>
</dbReference>
<protein>
    <recommendedName>
        <fullName evidence="4">Uncharacterized AAA domain-containing protein ycf46</fullName>
    </recommendedName>
</protein>
<keyword evidence="1" id="KW-0547">Nucleotide-binding</keyword>
<evidence type="ECO:0000256" key="1">
    <source>
        <dbReference type="ARBA" id="ARBA00022741"/>
    </source>
</evidence>
<organism evidence="7">
    <name type="scientific">uncultured Caudovirales phage</name>
    <dbReference type="NCBI Taxonomy" id="2100421"/>
    <lineage>
        <taxon>Viruses</taxon>
        <taxon>Duplodnaviria</taxon>
        <taxon>Heunggongvirae</taxon>
        <taxon>Uroviricota</taxon>
        <taxon>Caudoviricetes</taxon>
        <taxon>Peduoviridae</taxon>
        <taxon>Maltschvirus</taxon>
        <taxon>Maltschvirus maltsch</taxon>
    </lineage>
</organism>
<evidence type="ECO:0000256" key="2">
    <source>
        <dbReference type="ARBA" id="ARBA00022840"/>
    </source>
</evidence>
<gene>
    <name evidence="7" type="ORF">UFOVP1382_217</name>
</gene>
<dbReference type="InterPro" id="IPR003593">
    <property type="entry name" value="AAA+_ATPase"/>
</dbReference>
<dbReference type="PANTHER" id="PTHR42960:SF1">
    <property type="entry name" value="YCF46 PROTEIN"/>
    <property type="match status" value="1"/>
</dbReference>
<evidence type="ECO:0000259" key="6">
    <source>
        <dbReference type="SMART" id="SM00382"/>
    </source>
</evidence>
<dbReference type="InterPro" id="IPR052381">
    <property type="entry name" value="AAA_domain_protein"/>
</dbReference>
<evidence type="ECO:0000313" key="7">
    <source>
        <dbReference type="EMBL" id="CAB4203606.1"/>
    </source>
</evidence>
<evidence type="ECO:0000256" key="5">
    <source>
        <dbReference type="SAM" id="MobiDB-lite"/>
    </source>
</evidence>
<dbReference type="GO" id="GO:0016887">
    <property type="term" value="F:ATP hydrolysis activity"/>
    <property type="evidence" value="ECO:0007669"/>
    <property type="project" value="InterPro"/>
</dbReference>
<proteinExistence type="inferred from homology"/>